<comment type="catalytic activity">
    <reaction evidence="1">
        <text>Hydrolysis of (1-&gt;4)-beta-linkages between N-acetylmuramic acid and N-acetyl-D-glucosamine residues in a peptidoglycan and between N-acetyl-D-glucosamine residues in chitodextrins.</text>
        <dbReference type="EC" id="3.2.1.17"/>
    </reaction>
</comment>
<reference evidence="14" key="1">
    <citation type="submission" date="2016-10" db="EMBL/GenBank/DDBJ databases">
        <authorList>
            <person name="Varghese N."/>
            <person name="Submissions S."/>
        </authorList>
    </citation>
    <scope>NUCLEOTIDE SEQUENCE [LARGE SCALE GENOMIC DNA]</scope>
    <source>
        <strain evidence="14">DSM 46732</strain>
    </source>
</reference>
<dbReference type="CDD" id="cd06412">
    <property type="entry name" value="GH25_CH-type"/>
    <property type="match status" value="1"/>
</dbReference>
<dbReference type="Proteomes" id="UP000199497">
    <property type="component" value="Unassembled WGS sequence"/>
</dbReference>
<dbReference type="SUPFAM" id="SSF51445">
    <property type="entry name" value="(Trans)glycosidases"/>
    <property type="match status" value="1"/>
</dbReference>
<dbReference type="PROSITE" id="PS51904">
    <property type="entry name" value="GLYCOSYL_HYDROL_F25_2"/>
    <property type="match status" value="1"/>
</dbReference>
<feature type="transmembrane region" description="Helical" evidence="12">
    <location>
        <begin position="21"/>
        <end position="38"/>
    </location>
</feature>
<organism evidence="13 14">
    <name type="scientific">Actinopolyspora xinjiangensis</name>
    <dbReference type="NCBI Taxonomy" id="405564"/>
    <lineage>
        <taxon>Bacteria</taxon>
        <taxon>Bacillati</taxon>
        <taxon>Actinomycetota</taxon>
        <taxon>Actinomycetes</taxon>
        <taxon>Actinopolysporales</taxon>
        <taxon>Actinopolysporaceae</taxon>
        <taxon>Actinopolyspora</taxon>
    </lineage>
</organism>
<dbReference type="FunFam" id="3.20.20.80:FF:000060">
    <property type="entry name" value="Lysozyme M1"/>
    <property type="match status" value="1"/>
</dbReference>
<comment type="similarity">
    <text evidence="3">Belongs to the glycosyl hydrolase 25 family.</text>
</comment>
<evidence type="ECO:0000256" key="1">
    <source>
        <dbReference type="ARBA" id="ARBA00000632"/>
    </source>
</evidence>
<proteinExistence type="inferred from homology"/>
<keyword evidence="5" id="KW-0964">Secreted</keyword>
<evidence type="ECO:0000256" key="4">
    <source>
        <dbReference type="ARBA" id="ARBA00012732"/>
    </source>
</evidence>
<keyword evidence="7" id="KW-0081">Bacteriolytic enzyme</keyword>
<evidence type="ECO:0000256" key="2">
    <source>
        <dbReference type="ARBA" id="ARBA00004613"/>
    </source>
</evidence>
<keyword evidence="14" id="KW-1185">Reference proteome</keyword>
<dbReference type="EC" id="3.2.1.17" evidence="4"/>
<evidence type="ECO:0000256" key="9">
    <source>
        <dbReference type="ARBA" id="ARBA00023157"/>
    </source>
</evidence>
<dbReference type="PANTHER" id="PTHR34135:SF2">
    <property type="entry name" value="LYSOZYME"/>
    <property type="match status" value="1"/>
</dbReference>
<evidence type="ECO:0000313" key="14">
    <source>
        <dbReference type="Proteomes" id="UP000199497"/>
    </source>
</evidence>
<dbReference type="InterPro" id="IPR017853">
    <property type="entry name" value="GH"/>
</dbReference>
<keyword evidence="12" id="KW-0472">Membrane</keyword>
<dbReference type="SMART" id="SM00641">
    <property type="entry name" value="Glyco_25"/>
    <property type="match status" value="1"/>
</dbReference>
<keyword evidence="12" id="KW-1133">Transmembrane helix</keyword>
<gene>
    <name evidence="13" type="ORF">SAMN04487905_11562</name>
</gene>
<sequence length="265" mass="28825">MGDVSSPVDRIRRRCRRGPRGYARLAGVLAVTMVGLATPCATNAATPRFPAGPTVRGMDVSGHQGTVDWATAWHRGARFSYVKATEGTGFRSPTFRAQYEGAARVGMLRGAYHFGRPDISGAAEQARYFVAHGGDWSPDGRTLPGVLDIEYNPYGPDDCYGLTPAAMSGWIAEFSDTYRALTGRFPVIYTTRNWWNTCTGGNPDFAANNPLWVARYGPRVGALPAGWRTHAIWQHDNRGPLPGDQNLFNGDMAALERFAMGPTAP</sequence>
<dbReference type="GO" id="GO:0016998">
    <property type="term" value="P:cell wall macromolecule catabolic process"/>
    <property type="evidence" value="ECO:0007669"/>
    <property type="project" value="InterPro"/>
</dbReference>
<dbReference type="GO" id="GO:0031640">
    <property type="term" value="P:killing of cells of another organism"/>
    <property type="evidence" value="ECO:0007669"/>
    <property type="project" value="UniProtKB-KW"/>
</dbReference>
<dbReference type="InterPro" id="IPR018077">
    <property type="entry name" value="Glyco_hydro_fam25_subgr"/>
</dbReference>
<keyword evidence="6" id="KW-0929">Antimicrobial</keyword>
<comment type="subcellular location">
    <subcellularLocation>
        <location evidence="2">Secreted</location>
    </subcellularLocation>
</comment>
<name>A0A1H0WT63_9ACTN</name>
<evidence type="ECO:0000256" key="6">
    <source>
        <dbReference type="ARBA" id="ARBA00022529"/>
    </source>
</evidence>
<accession>A0A1H0WT63</accession>
<dbReference type="AlphaFoldDB" id="A0A1H0WT63"/>
<dbReference type="Pfam" id="PF01183">
    <property type="entry name" value="Glyco_hydro_25"/>
    <property type="match status" value="1"/>
</dbReference>
<dbReference type="EMBL" id="FNJR01000015">
    <property type="protein sequence ID" value="SDP93944.1"/>
    <property type="molecule type" value="Genomic_DNA"/>
</dbReference>
<evidence type="ECO:0000256" key="3">
    <source>
        <dbReference type="ARBA" id="ARBA00010646"/>
    </source>
</evidence>
<evidence type="ECO:0000256" key="12">
    <source>
        <dbReference type="SAM" id="Phobius"/>
    </source>
</evidence>
<dbReference type="InterPro" id="IPR002053">
    <property type="entry name" value="Glyco_hydro_25"/>
</dbReference>
<dbReference type="GO" id="GO:0016052">
    <property type="term" value="P:carbohydrate catabolic process"/>
    <property type="evidence" value="ECO:0007669"/>
    <property type="project" value="TreeGrafter"/>
</dbReference>
<keyword evidence="9" id="KW-1015">Disulfide bond</keyword>
<keyword evidence="8" id="KW-0378">Hydrolase</keyword>
<dbReference type="PANTHER" id="PTHR34135">
    <property type="entry name" value="LYSOZYME"/>
    <property type="match status" value="1"/>
</dbReference>
<dbReference type="GO" id="GO:0005576">
    <property type="term" value="C:extracellular region"/>
    <property type="evidence" value="ECO:0007669"/>
    <property type="project" value="UniProtKB-SubCell"/>
</dbReference>
<evidence type="ECO:0000256" key="7">
    <source>
        <dbReference type="ARBA" id="ARBA00022638"/>
    </source>
</evidence>
<dbReference type="Gene3D" id="3.20.20.80">
    <property type="entry name" value="Glycosidases"/>
    <property type="match status" value="1"/>
</dbReference>
<dbReference type="GO" id="GO:0042742">
    <property type="term" value="P:defense response to bacterium"/>
    <property type="evidence" value="ECO:0007669"/>
    <property type="project" value="UniProtKB-KW"/>
</dbReference>
<evidence type="ECO:0000256" key="11">
    <source>
        <dbReference type="ARBA" id="ARBA00055588"/>
    </source>
</evidence>
<comment type="function">
    <text evidence="11">This enzyme has both lysozyme (acetylmuramidase) and diacetylmuramidase activities.</text>
</comment>
<dbReference type="GO" id="GO:0009253">
    <property type="term" value="P:peptidoglycan catabolic process"/>
    <property type="evidence" value="ECO:0007669"/>
    <property type="project" value="InterPro"/>
</dbReference>
<evidence type="ECO:0000256" key="8">
    <source>
        <dbReference type="ARBA" id="ARBA00022801"/>
    </source>
</evidence>
<evidence type="ECO:0000313" key="13">
    <source>
        <dbReference type="EMBL" id="SDP93944.1"/>
    </source>
</evidence>
<keyword evidence="12" id="KW-0812">Transmembrane</keyword>
<protein>
    <recommendedName>
        <fullName evidence="4">lysozyme</fullName>
        <ecNumber evidence="4">3.2.1.17</ecNumber>
    </recommendedName>
</protein>
<evidence type="ECO:0000256" key="10">
    <source>
        <dbReference type="ARBA" id="ARBA00023295"/>
    </source>
</evidence>
<keyword evidence="10" id="KW-0326">Glycosidase</keyword>
<dbReference type="GO" id="GO:0003796">
    <property type="term" value="F:lysozyme activity"/>
    <property type="evidence" value="ECO:0007669"/>
    <property type="project" value="UniProtKB-EC"/>
</dbReference>
<evidence type="ECO:0000256" key="5">
    <source>
        <dbReference type="ARBA" id="ARBA00022525"/>
    </source>
</evidence>